<gene>
    <name evidence="1" type="ORF">FF36_05397</name>
</gene>
<evidence type="ECO:0000313" key="2">
    <source>
        <dbReference type="Proteomes" id="UP000032545"/>
    </source>
</evidence>
<protein>
    <submittedName>
        <fullName evidence="1">Uncharacterized protein</fullName>
    </submittedName>
</protein>
<dbReference type="PATRIC" id="fig|1502723.3.peg.5810"/>
<reference evidence="1 2" key="2">
    <citation type="journal article" date="2016" name="Genome Announc.">
        <title>Permanent Draft Genome Sequences for Two Variants of Frankia sp. Strain CpI1, the First Frankia Strain Isolated from Root Nodules of Comptonia peregrina.</title>
        <authorList>
            <person name="Oshone R."/>
            <person name="Hurst S.G.IV."/>
            <person name="Abebe-Akele F."/>
            <person name="Simpson S."/>
            <person name="Morris K."/>
            <person name="Thomas W.K."/>
            <person name="Tisa L.S."/>
        </authorList>
    </citation>
    <scope>NUCLEOTIDE SEQUENCE [LARGE SCALE GENOMIC DNA]</scope>
    <source>
        <strain evidence="2">CpI1-S</strain>
    </source>
</reference>
<comment type="caution">
    <text evidence="1">The sequence shown here is derived from an EMBL/GenBank/DDBJ whole genome shotgun (WGS) entry which is preliminary data.</text>
</comment>
<dbReference type="AlphaFoldDB" id="A0A0D8B8U8"/>
<organism evidence="1 2">
    <name type="scientific">Frankia torreyi</name>
    <dbReference type="NCBI Taxonomy" id="1856"/>
    <lineage>
        <taxon>Bacteria</taxon>
        <taxon>Bacillati</taxon>
        <taxon>Actinomycetota</taxon>
        <taxon>Actinomycetes</taxon>
        <taxon>Frankiales</taxon>
        <taxon>Frankiaceae</taxon>
        <taxon>Frankia</taxon>
    </lineage>
</organism>
<accession>A0A0D8B8U8</accession>
<keyword evidence="2" id="KW-1185">Reference proteome</keyword>
<name>A0A0D8B8U8_9ACTN</name>
<sequence length="124" mass="13315">MGIGEEIRARRLGGARISAQRIFTDRLSEAEAFAGKVDELRQLRTEHPDVTLDFGAARRNVLAFYLADDDTLTASLRVVPAGRRPCQLLDAVAAGAAGVAALTPGQRRDVAVGIHVTCTHVRLP</sequence>
<reference evidence="2" key="1">
    <citation type="submission" date="2015-02" db="EMBL/GenBank/DDBJ databases">
        <title>Draft Genome of Frankia sp. CpI1-S.</title>
        <authorList>
            <person name="Oshone R.T."/>
            <person name="Ngom M."/>
            <person name="Ghodhbane-Gtari F."/>
            <person name="Gtari M."/>
            <person name="Morris K."/>
            <person name="Thomas K."/>
            <person name="Sen A."/>
            <person name="Tisa L.S."/>
        </authorList>
    </citation>
    <scope>NUCLEOTIDE SEQUENCE [LARGE SCALE GENOMIC DNA]</scope>
    <source>
        <strain evidence="2">CpI1-S</strain>
    </source>
</reference>
<proteinExistence type="predicted"/>
<dbReference type="Proteomes" id="UP000032545">
    <property type="component" value="Unassembled WGS sequence"/>
</dbReference>
<evidence type="ECO:0000313" key="1">
    <source>
        <dbReference type="EMBL" id="KJE20339.1"/>
    </source>
</evidence>
<dbReference type="EMBL" id="JYFN01000063">
    <property type="protein sequence ID" value="KJE20339.1"/>
    <property type="molecule type" value="Genomic_DNA"/>
</dbReference>